<dbReference type="AlphaFoldDB" id="K3W6S7"/>
<dbReference type="InParanoid" id="K3W6S7"/>
<dbReference type="STRING" id="431595.K3W6S7"/>
<protein>
    <recommendedName>
        <fullName evidence="1">Fibronectin type-III domain-containing protein</fullName>
    </recommendedName>
</protein>
<proteinExistence type="predicted"/>
<dbReference type="PROSITE" id="PS50853">
    <property type="entry name" value="FN3"/>
    <property type="match status" value="1"/>
</dbReference>
<evidence type="ECO:0000313" key="3">
    <source>
        <dbReference type="Proteomes" id="UP000019132"/>
    </source>
</evidence>
<dbReference type="InterPro" id="IPR013783">
    <property type="entry name" value="Ig-like_fold"/>
</dbReference>
<dbReference type="InterPro" id="IPR003961">
    <property type="entry name" value="FN3_dom"/>
</dbReference>
<dbReference type="SUPFAM" id="SSF49265">
    <property type="entry name" value="Fibronectin type III"/>
    <property type="match status" value="1"/>
</dbReference>
<feature type="domain" description="Fibronectin type-III" evidence="1">
    <location>
        <begin position="90"/>
        <end position="182"/>
    </location>
</feature>
<evidence type="ECO:0000259" key="1">
    <source>
        <dbReference type="PROSITE" id="PS50853"/>
    </source>
</evidence>
<dbReference type="CDD" id="cd00063">
    <property type="entry name" value="FN3"/>
    <property type="match status" value="2"/>
</dbReference>
<dbReference type="InterPro" id="IPR036116">
    <property type="entry name" value="FN3_sf"/>
</dbReference>
<organism evidence="2 3">
    <name type="scientific">Globisporangium ultimum (strain ATCC 200006 / CBS 805.95 / DAOM BR144)</name>
    <name type="common">Pythium ultimum</name>
    <dbReference type="NCBI Taxonomy" id="431595"/>
    <lineage>
        <taxon>Eukaryota</taxon>
        <taxon>Sar</taxon>
        <taxon>Stramenopiles</taxon>
        <taxon>Oomycota</taxon>
        <taxon>Peronosporomycetes</taxon>
        <taxon>Pythiales</taxon>
        <taxon>Pythiaceae</taxon>
        <taxon>Globisporangium</taxon>
    </lineage>
</organism>
<dbReference type="Gene3D" id="2.60.40.10">
    <property type="entry name" value="Immunoglobulins"/>
    <property type="match status" value="2"/>
</dbReference>
<dbReference type="Proteomes" id="UP000019132">
    <property type="component" value="Unassembled WGS sequence"/>
</dbReference>
<reference evidence="3" key="2">
    <citation type="submission" date="2010-04" db="EMBL/GenBank/DDBJ databases">
        <authorList>
            <person name="Buell R."/>
            <person name="Hamilton J."/>
            <person name="Hostetler J."/>
        </authorList>
    </citation>
    <scope>NUCLEOTIDE SEQUENCE [LARGE SCALE GENOMIC DNA]</scope>
    <source>
        <strain evidence="3">DAOM:BR144</strain>
    </source>
</reference>
<name>K3W6S7_GLOUD</name>
<dbReference type="EnsemblProtists" id="PYU1_T000668">
    <property type="protein sequence ID" value="PYU1_T000668"/>
    <property type="gene ID" value="PYU1_G000668"/>
</dbReference>
<keyword evidence="3" id="KW-1185">Reference proteome</keyword>
<sequence length="253" mass="26501">GLPIATYNIFIDDGSQFTKLTSVTAQSAGDSQTATIYRDLDGTHLSASTVYTFKVLALQLGAVCEKLSSSSYLESDSLTVSTTSALLPTPPTRPSLLTIDGCSVSLAVVPPDDFNGAVVSSYSVRIASTDGSSRTVVVNVPLTALTIGSLTPFSNYSATVSISCDIGNTGYGELLWFTTGASRSPSKLAELRTADIRSSSVALVWRPPEDTGGGYIVYQRNQDESIAENKLIYNGSTNPAQTTLTLSGLLASS</sequence>
<dbReference type="VEuPathDB" id="FungiDB:PYU1_G000668"/>
<accession>K3W6S7</accession>
<dbReference type="EMBL" id="GL376620">
    <property type="status" value="NOT_ANNOTATED_CDS"/>
    <property type="molecule type" value="Genomic_DNA"/>
</dbReference>
<evidence type="ECO:0000313" key="2">
    <source>
        <dbReference type="EnsemblProtists" id="PYU1_T000668"/>
    </source>
</evidence>
<reference evidence="3" key="1">
    <citation type="journal article" date="2010" name="Genome Biol.">
        <title>Genome sequence of the necrotrophic plant pathogen Pythium ultimum reveals original pathogenicity mechanisms and effector repertoire.</title>
        <authorList>
            <person name="Levesque C.A."/>
            <person name="Brouwer H."/>
            <person name="Cano L."/>
            <person name="Hamilton J.P."/>
            <person name="Holt C."/>
            <person name="Huitema E."/>
            <person name="Raffaele S."/>
            <person name="Robideau G.P."/>
            <person name="Thines M."/>
            <person name="Win J."/>
            <person name="Zerillo M.M."/>
            <person name="Beakes G.W."/>
            <person name="Boore J.L."/>
            <person name="Busam D."/>
            <person name="Dumas B."/>
            <person name="Ferriera S."/>
            <person name="Fuerstenberg S.I."/>
            <person name="Gachon C.M."/>
            <person name="Gaulin E."/>
            <person name="Govers F."/>
            <person name="Grenville-Briggs L."/>
            <person name="Horner N."/>
            <person name="Hostetler J."/>
            <person name="Jiang R.H."/>
            <person name="Johnson J."/>
            <person name="Krajaejun T."/>
            <person name="Lin H."/>
            <person name="Meijer H.J."/>
            <person name="Moore B."/>
            <person name="Morris P."/>
            <person name="Phuntmart V."/>
            <person name="Puiu D."/>
            <person name="Shetty J."/>
            <person name="Stajich J.E."/>
            <person name="Tripathy S."/>
            <person name="Wawra S."/>
            <person name="van West P."/>
            <person name="Whitty B.R."/>
            <person name="Coutinho P.M."/>
            <person name="Henrissat B."/>
            <person name="Martin F."/>
            <person name="Thomas P.D."/>
            <person name="Tyler B.M."/>
            <person name="De Vries R.P."/>
            <person name="Kamoun S."/>
            <person name="Yandell M."/>
            <person name="Tisserat N."/>
            <person name="Buell C.R."/>
        </authorList>
    </citation>
    <scope>NUCLEOTIDE SEQUENCE</scope>
    <source>
        <strain evidence="3">DAOM:BR144</strain>
    </source>
</reference>
<reference evidence="2" key="3">
    <citation type="submission" date="2015-02" db="UniProtKB">
        <authorList>
            <consortium name="EnsemblProtists"/>
        </authorList>
    </citation>
    <scope>IDENTIFICATION</scope>
    <source>
        <strain evidence="2">DAOM BR144</strain>
    </source>
</reference>
<dbReference type="HOGENOM" id="CLU_1100903_0_0_1"/>